<keyword evidence="1" id="KW-1133">Transmembrane helix</keyword>
<dbReference type="EMBL" id="JBHUPG010000019">
    <property type="protein sequence ID" value="MFD2912276.1"/>
    <property type="molecule type" value="Genomic_DNA"/>
</dbReference>
<sequence>MDPKKVIYATYHIIGPILFVTAYITMQYFKGAPIGEAMTDALSITALYLISVSILWLFTMEKLDRAIEADQKAKQADQN</sequence>
<dbReference type="RefSeq" id="WP_204728840.1">
    <property type="nucleotide sequence ID" value="NZ_JAFBDK010000005.1"/>
</dbReference>
<accession>A0ABW5ZJP5</accession>
<proteinExistence type="predicted"/>
<keyword evidence="3" id="KW-1185">Reference proteome</keyword>
<evidence type="ECO:0000256" key="1">
    <source>
        <dbReference type="SAM" id="Phobius"/>
    </source>
</evidence>
<comment type="caution">
    <text evidence="2">The sequence shown here is derived from an EMBL/GenBank/DDBJ whole genome shotgun (WGS) entry which is preliminary data.</text>
</comment>
<gene>
    <name evidence="2" type="ORF">ACFS5P_10360</name>
</gene>
<keyword evidence="1" id="KW-0472">Membrane</keyword>
<dbReference type="Proteomes" id="UP001597561">
    <property type="component" value="Unassembled WGS sequence"/>
</dbReference>
<evidence type="ECO:0000313" key="2">
    <source>
        <dbReference type="EMBL" id="MFD2912276.1"/>
    </source>
</evidence>
<feature type="transmembrane region" description="Helical" evidence="1">
    <location>
        <begin position="41"/>
        <end position="58"/>
    </location>
</feature>
<organism evidence="2 3">
    <name type="scientific">Jeotgalibacillus terrae</name>
    <dbReference type="NCBI Taxonomy" id="587735"/>
    <lineage>
        <taxon>Bacteria</taxon>
        <taxon>Bacillati</taxon>
        <taxon>Bacillota</taxon>
        <taxon>Bacilli</taxon>
        <taxon>Bacillales</taxon>
        <taxon>Caryophanaceae</taxon>
        <taxon>Jeotgalibacillus</taxon>
    </lineage>
</organism>
<keyword evidence="1" id="KW-0812">Transmembrane</keyword>
<reference evidence="3" key="1">
    <citation type="journal article" date="2019" name="Int. J. Syst. Evol. Microbiol.">
        <title>The Global Catalogue of Microorganisms (GCM) 10K type strain sequencing project: providing services to taxonomists for standard genome sequencing and annotation.</title>
        <authorList>
            <consortium name="The Broad Institute Genomics Platform"/>
            <consortium name="The Broad Institute Genome Sequencing Center for Infectious Disease"/>
            <person name="Wu L."/>
            <person name="Ma J."/>
        </authorList>
    </citation>
    <scope>NUCLEOTIDE SEQUENCE [LARGE SCALE GENOMIC DNA]</scope>
    <source>
        <strain evidence="3">KCTC 13528</strain>
    </source>
</reference>
<name>A0ABW5ZJP5_9BACL</name>
<protein>
    <submittedName>
        <fullName evidence="2">Uncharacterized protein</fullName>
    </submittedName>
</protein>
<evidence type="ECO:0000313" key="3">
    <source>
        <dbReference type="Proteomes" id="UP001597561"/>
    </source>
</evidence>
<feature type="transmembrane region" description="Helical" evidence="1">
    <location>
        <begin position="7"/>
        <end position="29"/>
    </location>
</feature>